<dbReference type="InterPro" id="IPR038665">
    <property type="entry name" value="Voltage-dep_anion_channel_sf"/>
</dbReference>
<feature type="transmembrane region" description="Helical" evidence="1">
    <location>
        <begin position="25"/>
        <end position="45"/>
    </location>
</feature>
<evidence type="ECO:0000256" key="1">
    <source>
        <dbReference type="SAM" id="Phobius"/>
    </source>
</evidence>
<feature type="transmembrane region" description="Helical" evidence="1">
    <location>
        <begin position="120"/>
        <end position="143"/>
    </location>
</feature>
<evidence type="ECO:0000313" key="3">
    <source>
        <dbReference type="Proteomes" id="UP000274033"/>
    </source>
</evidence>
<name>A0A3N9UGJ6_9BACI</name>
<keyword evidence="3" id="KW-1185">Reference proteome</keyword>
<feature type="transmembrane region" description="Helical" evidence="1">
    <location>
        <begin position="249"/>
        <end position="270"/>
    </location>
</feature>
<organism evidence="2 3">
    <name type="scientific">Lysinibacillus composti</name>
    <dbReference type="NCBI Taxonomy" id="720633"/>
    <lineage>
        <taxon>Bacteria</taxon>
        <taxon>Bacillati</taxon>
        <taxon>Bacillota</taxon>
        <taxon>Bacilli</taxon>
        <taxon>Bacillales</taxon>
        <taxon>Bacillaceae</taxon>
        <taxon>Lysinibacillus</taxon>
    </lineage>
</organism>
<dbReference type="AlphaFoldDB" id="A0A3N9UGJ6"/>
<feature type="transmembrane region" description="Helical" evidence="1">
    <location>
        <begin position="91"/>
        <end position="114"/>
    </location>
</feature>
<dbReference type="EMBL" id="RRCT01000005">
    <property type="protein sequence ID" value="RQW75269.1"/>
    <property type="molecule type" value="Genomic_DNA"/>
</dbReference>
<accession>A0A3N9UGJ6</accession>
<feature type="transmembrane region" description="Helical" evidence="1">
    <location>
        <begin position="282"/>
        <end position="302"/>
    </location>
</feature>
<reference evidence="2 3" key="1">
    <citation type="journal article" date="2013" name="J. Microbiol.">
        <title>Lysinibacillus chungkukjangi sp. nov., isolated from Chungkukjang, Korean fermented soybean food.</title>
        <authorList>
            <person name="Kim S.J."/>
            <person name="Jang Y.H."/>
            <person name="Hamada M."/>
            <person name="Ahn J.H."/>
            <person name="Weon H.Y."/>
            <person name="Suzuki K."/>
            <person name="Whang K.S."/>
            <person name="Kwon S.W."/>
        </authorList>
    </citation>
    <scope>NUCLEOTIDE SEQUENCE [LARGE SCALE GENOMIC DNA]</scope>
    <source>
        <strain evidence="2 3">MCCC 1A12701</strain>
    </source>
</reference>
<protein>
    <recommendedName>
        <fullName evidence="4">Voltage-dependent anion channel</fullName>
    </recommendedName>
</protein>
<sequence>MEGKLEVTNPIMNIKTKIVSTYKTIDIAAGSIIMAIGIFLLGAIHQFPLLDEHFGRYLSAILVIVWLLLLFSFCFSLFIREYQNSLVSSPIKSFAAGTWIAGTSVVGIIMIHYFPVLTTGLTILLYMNVFLWFIYILFCIWQFKKIIGIGSIKDVHGLVLLSTVSTQSIACLLINYYQESLSANIIFYLISIGIGFYLFSIILIGIRFSSKWFDIHEWKNTDCIIHGALSITGLAMTQSRQFETDVLFVFWWVVFSIFVIVEMIEIIRGVNRIKKLGWKKGIFTYNISQWARNFTFGMFYYFTYNLVNMMGKDLLKFQTEVMYVLGWIILIILITEIALLLSTIILKNMNGIENGALR</sequence>
<feature type="transmembrane region" description="Helical" evidence="1">
    <location>
        <begin position="322"/>
        <end position="346"/>
    </location>
</feature>
<feature type="transmembrane region" description="Helical" evidence="1">
    <location>
        <begin position="155"/>
        <end position="177"/>
    </location>
</feature>
<keyword evidence="1" id="KW-1133">Transmembrane helix</keyword>
<keyword evidence="1" id="KW-0812">Transmembrane</keyword>
<feature type="transmembrane region" description="Helical" evidence="1">
    <location>
        <begin position="183"/>
        <end position="206"/>
    </location>
</feature>
<evidence type="ECO:0008006" key="4">
    <source>
        <dbReference type="Google" id="ProtNLM"/>
    </source>
</evidence>
<feature type="transmembrane region" description="Helical" evidence="1">
    <location>
        <begin position="57"/>
        <end position="79"/>
    </location>
</feature>
<dbReference type="Gene3D" id="1.50.10.150">
    <property type="entry name" value="Voltage-dependent anion channel"/>
    <property type="match status" value="1"/>
</dbReference>
<keyword evidence="1" id="KW-0472">Membrane</keyword>
<comment type="caution">
    <text evidence="2">The sequence shown here is derived from an EMBL/GenBank/DDBJ whole genome shotgun (WGS) entry which is preliminary data.</text>
</comment>
<proteinExistence type="predicted"/>
<evidence type="ECO:0000313" key="2">
    <source>
        <dbReference type="EMBL" id="RQW75269.1"/>
    </source>
</evidence>
<dbReference type="Proteomes" id="UP000274033">
    <property type="component" value="Unassembled WGS sequence"/>
</dbReference>
<gene>
    <name evidence="2" type="ORF">EBB45_07890</name>
</gene>